<sequence length="458" mass="49785">MLHTKNARADYRKRAVQKASAARARKALASAQAKKQTELSPESAPPVPDYELPTNANFVRTLIWHPGTTLFPNFPHLLTQAVSAWLHWTPPTKQACHGKLPLAQTSLDLTGSLQAPVKNSCTGGHGAVYEGMCFSHMGQPSGFSHLVPPLSQIWELAYKRPCLANAASATVTTPSHIVKPEELSSHMPIPVQCLIVRVHTTPDGLRMVLGLSLEAPNGVGLVTADRVRLPVVRSSRTGIWPPSISGRVARGRTAALPLNRLHASPSHICRAATFPRLPFDSGSLSTVLLEIRTVFYVMPGLYTPGVDGMTTPGVFDSVVLSIFAASKCEESSFPPSPPRDSRKDRFLPIRSLPSTQPEALHLKHALPPLGPFLKFPPSCTRTRPPLPATSRGLVSTTISDYATCKLPGRKPIHNLEGCEKWHDVGYKPDGVLIVAKHICKDLKTGIFDVQWHARRQGG</sequence>
<protein>
    <submittedName>
        <fullName evidence="1">Uncharacterized protein</fullName>
    </submittedName>
</protein>
<evidence type="ECO:0000313" key="2">
    <source>
        <dbReference type="Proteomes" id="UP000814128"/>
    </source>
</evidence>
<reference evidence="1" key="1">
    <citation type="submission" date="2021-02" db="EMBL/GenBank/DDBJ databases">
        <authorList>
            <consortium name="DOE Joint Genome Institute"/>
            <person name="Ahrendt S."/>
            <person name="Looney B.P."/>
            <person name="Miyauchi S."/>
            <person name="Morin E."/>
            <person name="Drula E."/>
            <person name="Courty P.E."/>
            <person name="Chicoki N."/>
            <person name="Fauchery L."/>
            <person name="Kohler A."/>
            <person name="Kuo A."/>
            <person name="Labutti K."/>
            <person name="Pangilinan J."/>
            <person name="Lipzen A."/>
            <person name="Riley R."/>
            <person name="Andreopoulos W."/>
            <person name="He G."/>
            <person name="Johnson J."/>
            <person name="Barry K.W."/>
            <person name="Grigoriev I.V."/>
            <person name="Nagy L."/>
            <person name="Hibbett D."/>
            <person name="Henrissat B."/>
            <person name="Matheny P.B."/>
            <person name="Labbe J."/>
            <person name="Martin F."/>
        </authorList>
    </citation>
    <scope>NUCLEOTIDE SEQUENCE</scope>
    <source>
        <strain evidence="1">EC-137</strain>
    </source>
</reference>
<dbReference type="EMBL" id="MU273925">
    <property type="protein sequence ID" value="KAI0027350.1"/>
    <property type="molecule type" value="Genomic_DNA"/>
</dbReference>
<organism evidence="1 2">
    <name type="scientific">Vararia minispora EC-137</name>
    <dbReference type="NCBI Taxonomy" id="1314806"/>
    <lineage>
        <taxon>Eukaryota</taxon>
        <taxon>Fungi</taxon>
        <taxon>Dikarya</taxon>
        <taxon>Basidiomycota</taxon>
        <taxon>Agaricomycotina</taxon>
        <taxon>Agaricomycetes</taxon>
        <taxon>Russulales</taxon>
        <taxon>Lachnocladiaceae</taxon>
        <taxon>Vararia</taxon>
    </lineage>
</organism>
<reference evidence="1" key="2">
    <citation type="journal article" date="2022" name="New Phytol.">
        <title>Evolutionary transition to the ectomycorrhizal habit in the genomes of a hyperdiverse lineage of mushroom-forming fungi.</title>
        <authorList>
            <person name="Looney B."/>
            <person name="Miyauchi S."/>
            <person name="Morin E."/>
            <person name="Drula E."/>
            <person name="Courty P.E."/>
            <person name="Kohler A."/>
            <person name="Kuo A."/>
            <person name="LaButti K."/>
            <person name="Pangilinan J."/>
            <person name="Lipzen A."/>
            <person name="Riley R."/>
            <person name="Andreopoulos W."/>
            <person name="He G."/>
            <person name="Johnson J."/>
            <person name="Nolan M."/>
            <person name="Tritt A."/>
            <person name="Barry K.W."/>
            <person name="Grigoriev I.V."/>
            <person name="Nagy L.G."/>
            <person name="Hibbett D."/>
            <person name="Henrissat B."/>
            <person name="Matheny P.B."/>
            <person name="Labbe J."/>
            <person name="Martin F.M."/>
        </authorList>
    </citation>
    <scope>NUCLEOTIDE SEQUENCE</scope>
    <source>
        <strain evidence="1">EC-137</strain>
    </source>
</reference>
<gene>
    <name evidence="1" type="ORF">K488DRAFT_74611</name>
</gene>
<evidence type="ECO:0000313" key="1">
    <source>
        <dbReference type="EMBL" id="KAI0027350.1"/>
    </source>
</evidence>
<feature type="non-terminal residue" evidence="1">
    <location>
        <position position="458"/>
    </location>
</feature>
<dbReference type="Proteomes" id="UP000814128">
    <property type="component" value="Unassembled WGS sequence"/>
</dbReference>
<accession>A0ACB8Q6G2</accession>
<name>A0ACB8Q6G2_9AGAM</name>
<comment type="caution">
    <text evidence="1">The sequence shown here is derived from an EMBL/GenBank/DDBJ whole genome shotgun (WGS) entry which is preliminary data.</text>
</comment>
<keyword evidence="2" id="KW-1185">Reference proteome</keyword>
<proteinExistence type="predicted"/>